<sequence length="201" mass="22690">MGKAHFTERNAASLRLEIAHRAARLIAQDHIHDFALAKKKAARQLGHLDSKNLPSNQEVEDALLDYRAIYEPTHGDQVQQLRGKAVKVMQLLEQFQPYLTGSVLSGVAGAHSDINLLLFLEDPKSVELFLLNQRIEYQHIEPPSTARFADHPTLGFWFDGTVVKLHVRPKSAERQIAKREERARLDQVEQLLNQPLVVPAG</sequence>
<dbReference type="OrthoDB" id="9157371at2"/>
<dbReference type="InterPro" id="IPR043519">
    <property type="entry name" value="NT_sf"/>
</dbReference>
<dbReference type="SUPFAM" id="SSF81301">
    <property type="entry name" value="Nucleotidyltransferase"/>
    <property type="match status" value="1"/>
</dbReference>
<accession>A0A4V5MQ94</accession>
<dbReference type="EMBL" id="SUMF01000016">
    <property type="protein sequence ID" value="TJZ71738.1"/>
    <property type="molecule type" value="Genomic_DNA"/>
</dbReference>
<dbReference type="AlphaFoldDB" id="A0A4V5MQ94"/>
<evidence type="ECO:0008006" key="3">
    <source>
        <dbReference type="Google" id="ProtNLM"/>
    </source>
</evidence>
<organism evidence="1 2">
    <name type="scientific">Chitiniphilus eburneus</name>
    <dbReference type="NCBI Taxonomy" id="2571148"/>
    <lineage>
        <taxon>Bacteria</taxon>
        <taxon>Pseudomonadati</taxon>
        <taxon>Pseudomonadota</taxon>
        <taxon>Betaproteobacteria</taxon>
        <taxon>Neisseriales</taxon>
        <taxon>Chitinibacteraceae</taxon>
        <taxon>Chitiniphilus</taxon>
    </lineage>
</organism>
<gene>
    <name evidence="1" type="ORF">FAZ21_13620</name>
</gene>
<evidence type="ECO:0000313" key="2">
    <source>
        <dbReference type="Proteomes" id="UP000310016"/>
    </source>
</evidence>
<keyword evidence="2" id="KW-1185">Reference proteome</keyword>
<protein>
    <recommendedName>
        <fullName evidence="3">Nucleotidyltransferase domain-containing protein</fullName>
    </recommendedName>
</protein>
<comment type="caution">
    <text evidence="1">The sequence shown here is derived from an EMBL/GenBank/DDBJ whole genome shotgun (WGS) entry which is preliminary data.</text>
</comment>
<proteinExistence type="predicted"/>
<evidence type="ECO:0000313" key="1">
    <source>
        <dbReference type="EMBL" id="TJZ71738.1"/>
    </source>
</evidence>
<name>A0A4V5MQ94_9NEIS</name>
<reference evidence="1 2" key="1">
    <citation type="submission" date="2019-04" db="EMBL/GenBank/DDBJ databases">
        <title>Chitiniphilus eburnea sp. nov., a novel chitinolytic bacterium isolated from aquaculture sludge.</title>
        <authorList>
            <person name="Sheng M."/>
        </authorList>
    </citation>
    <scope>NUCLEOTIDE SEQUENCE [LARGE SCALE GENOMIC DNA]</scope>
    <source>
        <strain evidence="1 2">HX-2-15</strain>
    </source>
</reference>
<dbReference type="Proteomes" id="UP000310016">
    <property type="component" value="Unassembled WGS sequence"/>
</dbReference>